<keyword evidence="3 7" id="KW-0812">Transmembrane</keyword>
<dbReference type="Gene3D" id="1.20.1530.20">
    <property type="match status" value="1"/>
</dbReference>
<proteinExistence type="inferred from homology"/>
<comment type="similarity">
    <text evidence="2">Belongs to the bile acid:sodium symporter (BASS) (TC 2.A.28) family.</text>
</comment>
<feature type="transmembrane region" description="Helical" evidence="7">
    <location>
        <begin position="256"/>
        <end position="276"/>
    </location>
</feature>
<sequence>MIKIKLCIYFFLYYVSTEAIQTKKESTTTISIKEQTFQIKNHSTTYNNSVNPEKDQKKSIFNKNEIYMLGYSNSLNGAVEDKNSTESKLLKGFQIFMIIFIFFVNLLFGFKFDLNLFKKYAKKPIGPIVCVVCQFTIMPMLAFGTIYLFDLNGIVAFSIFMVGCCPGGGASNMHTALLDGDVTLSIMMTSISTIVALGAMPAWFYTLGRYVVIYEDTSITDIIPFLHLIGVLVIIVIPLILGFSIRWKFEKKITKLLVYFKVIIGVSVLIATSLGLVVNYDVFFYISKEMWYQSMLVPWGGFIISAFISKIFCFAYPQMITIAIETSIQNVGIVFIVITALFTGKEMKTGFAITTCQAVVTVIPLILFEIIYNANKVIRRKLERKKHGITLIQGKISRGNSLID</sequence>
<dbReference type="InterPro" id="IPR002657">
    <property type="entry name" value="BilAc:Na_symport/Acr3"/>
</dbReference>
<evidence type="ECO:0000313" key="10">
    <source>
        <dbReference type="Proteomes" id="UP000078046"/>
    </source>
</evidence>
<feature type="transmembrane region" description="Helical" evidence="7">
    <location>
        <begin position="93"/>
        <end position="112"/>
    </location>
</feature>
<keyword evidence="4" id="KW-0813">Transport</keyword>
<keyword evidence="10" id="KW-1185">Reference proteome</keyword>
<reference evidence="9 10" key="1">
    <citation type="submission" date="2016-04" db="EMBL/GenBank/DDBJ databases">
        <title>The genome of Intoshia linei affirms orthonectids as highly simplified spiralians.</title>
        <authorList>
            <person name="Mikhailov K.V."/>
            <person name="Slusarev G.S."/>
            <person name="Nikitin M.A."/>
            <person name="Logacheva M.D."/>
            <person name="Penin A."/>
            <person name="Aleoshin V."/>
            <person name="Panchin Y.V."/>
        </authorList>
    </citation>
    <scope>NUCLEOTIDE SEQUENCE [LARGE SCALE GENOMIC DNA]</scope>
    <source>
        <strain evidence="9">Intl2013</strain>
        <tissue evidence="9">Whole animal</tissue>
    </source>
</reference>
<dbReference type="GO" id="GO:0015293">
    <property type="term" value="F:symporter activity"/>
    <property type="evidence" value="ECO:0007669"/>
    <property type="project" value="UniProtKB-KW"/>
</dbReference>
<feature type="transmembrane region" description="Helical" evidence="7">
    <location>
        <begin position="124"/>
        <end position="147"/>
    </location>
</feature>
<dbReference type="PANTHER" id="PTHR10361:SF28">
    <property type="entry name" value="P3 PROTEIN-RELATED"/>
    <property type="match status" value="1"/>
</dbReference>
<feature type="transmembrane region" description="Helical" evidence="7">
    <location>
        <begin position="153"/>
        <end position="170"/>
    </location>
</feature>
<keyword evidence="5 7" id="KW-1133">Transmembrane helix</keyword>
<comment type="subcellular location">
    <subcellularLocation>
        <location evidence="1">Membrane</location>
        <topology evidence="1">Multi-pass membrane protein</topology>
    </subcellularLocation>
</comment>
<dbReference type="InterPro" id="IPR038770">
    <property type="entry name" value="Na+/solute_symporter_sf"/>
</dbReference>
<evidence type="ECO:0008006" key="11">
    <source>
        <dbReference type="Google" id="ProtNLM"/>
    </source>
</evidence>
<evidence type="ECO:0000256" key="4">
    <source>
        <dbReference type="ARBA" id="ARBA00022847"/>
    </source>
</evidence>
<dbReference type="GO" id="GO:0016020">
    <property type="term" value="C:membrane"/>
    <property type="evidence" value="ECO:0007669"/>
    <property type="project" value="UniProtKB-SubCell"/>
</dbReference>
<evidence type="ECO:0000256" key="1">
    <source>
        <dbReference type="ARBA" id="ARBA00004141"/>
    </source>
</evidence>
<evidence type="ECO:0000256" key="7">
    <source>
        <dbReference type="SAM" id="Phobius"/>
    </source>
</evidence>
<dbReference type="Proteomes" id="UP000078046">
    <property type="component" value="Unassembled WGS sequence"/>
</dbReference>
<keyword evidence="4" id="KW-0769">Symport</keyword>
<feature type="transmembrane region" description="Helical" evidence="7">
    <location>
        <begin position="328"/>
        <end position="344"/>
    </location>
</feature>
<feature type="chain" id="PRO_5008056764" description="Solute carrier family 10 member 6" evidence="8">
    <location>
        <begin position="20"/>
        <end position="404"/>
    </location>
</feature>
<dbReference type="Pfam" id="PF01758">
    <property type="entry name" value="SBF"/>
    <property type="match status" value="1"/>
</dbReference>
<gene>
    <name evidence="9" type="ORF">A3Q56_04455</name>
</gene>
<evidence type="ECO:0000256" key="6">
    <source>
        <dbReference type="ARBA" id="ARBA00023136"/>
    </source>
</evidence>
<accession>A0A177B0M3</accession>
<protein>
    <recommendedName>
        <fullName evidence="11">Solute carrier family 10 member 6</fullName>
    </recommendedName>
</protein>
<dbReference type="InterPro" id="IPR004710">
    <property type="entry name" value="Bilac:Na_transpt"/>
</dbReference>
<feature type="transmembrane region" description="Helical" evidence="7">
    <location>
        <begin position="350"/>
        <end position="372"/>
    </location>
</feature>
<evidence type="ECO:0000256" key="3">
    <source>
        <dbReference type="ARBA" id="ARBA00022692"/>
    </source>
</evidence>
<name>A0A177B0M3_9BILA</name>
<evidence type="ECO:0000256" key="5">
    <source>
        <dbReference type="ARBA" id="ARBA00022989"/>
    </source>
</evidence>
<keyword evidence="8" id="KW-0732">Signal</keyword>
<comment type="caution">
    <text evidence="9">The sequence shown here is derived from an EMBL/GenBank/DDBJ whole genome shotgun (WGS) entry which is preliminary data.</text>
</comment>
<dbReference type="AlphaFoldDB" id="A0A177B0M3"/>
<evidence type="ECO:0000256" key="2">
    <source>
        <dbReference type="ARBA" id="ARBA00006528"/>
    </source>
</evidence>
<feature type="signal peptide" evidence="8">
    <location>
        <begin position="1"/>
        <end position="19"/>
    </location>
</feature>
<feature type="transmembrane region" description="Helical" evidence="7">
    <location>
        <begin position="296"/>
        <end position="316"/>
    </location>
</feature>
<dbReference type="OrthoDB" id="203097at2759"/>
<feature type="transmembrane region" description="Helical" evidence="7">
    <location>
        <begin position="182"/>
        <end position="205"/>
    </location>
</feature>
<dbReference type="PANTHER" id="PTHR10361">
    <property type="entry name" value="SODIUM-BILE ACID COTRANSPORTER"/>
    <property type="match status" value="1"/>
</dbReference>
<feature type="transmembrane region" description="Helical" evidence="7">
    <location>
        <begin position="225"/>
        <end position="244"/>
    </location>
</feature>
<organism evidence="9 10">
    <name type="scientific">Intoshia linei</name>
    <dbReference type="NCBI Taxonomy" id="1819745"/>
    <lineage>
        <taxon>Eukaryota</taxon>
        <taxon>Metazoa</taxon>
        <taxon>Spiralia</taxon>
        <taxon>Lophotrochozoa</taxon>
        <taxon>Mesozoa</taxon>
        <taxon>Orthonectida</taxon>
        <taxon>Rhopaluridae</taxon>
        <taxon>Intoshia</taxon>
    </lineage>
</organism>
<dbReference type="EMBL" id="LWCA01000567">
    <property type="protein sequence ID" value="OAF67819.1"/>
    <property type="molecule type" value="Genomic_DNA"/>
</dbReference>
<keyword evidence="6 7" id="KW-0472">Membrane</keyword>
<evidence type="ECO:0000313" key="9">
    <source>
        <dbReference type="EMBL" id="OAF67819.1"/>
    </source>
</evidence>
<evidence type="ECO:0000256" key="8">
    <source>
        <dbReference type="SAM" id="SignalP"/>
    </source>
</evidence>